<proteinExistence type="predicted"/>
<dbReference type="AlphaFoldDB" id="A0A941ES91"/>
<comment type="caution">
    <text evidence="4">The sequence shown here is derived from an EMBL/GenBank/DDBJ whole genome shotgun (WGS) entry which is preliminary data.</text>
</comment>
<feature type="domain" description="CASPASE and TPR Repeat-Associated N-terminal" evidence="2">
    <location>
        <begin position="10"/>
        <end position="216"/>
    </location>
</feature>
<dbReference type="PANTHER" id="PTHR12526">
    <property type="entry name" value="GLYCOSYLTRANSFERASE"/>
    <property type="match status" value="1"/>
</dbReference>
<dbReference type="SUPFAM" id="SSF53756">
    <property type="entry name" value="UDP-Glycosyltransferase/glycogen phosphorylase"/>
    <property type="match status" value="1"/>
</dbReference>
<evidence type="ECO:0000313" key="5">
    <source>
        <dbReference type="Proteomes" id="UP000675781"/>
    </source>
</evidence>
<sequence>MPSFPIGAQEVVAHLFAPTSGPHAHAAERRVREIWARCRTRLGTTEPVDAAWPHEDPAAWSDAAGRPDPSGRLSTLARNADDTVQIVLRHEHEVACLSLLAAARLGETWLSLDRRVRDVLGSDHRELLGSTLHYLGQTAAPVWSHPDAIPALGESLRLLLPEAEQGDRWWYSGGGFGELAAWEITPAEDDRAQRRFAILAGPEGAPELSAFTWSDGGGVALPAFARYLMHIARLRYQVRVRSQLPDIAELGRHMSVTRLTEAMQDLTVMRRTVLIAADNAAAALRGLVGDPRRTRPFQDDFRLAEWFGQLIDDDLAYFDAYYQGALRAQHAGSGALDTPRAPEALDRAATASPPRDDAAVRRRARILALADEWFPSRGGISAVNRRLCIAMAGEGADVFCVVPAASAAETEDAAARGVHLLAASQVPGMSDRESLMRRPALPGTDAPDAVIGHSRITGPAAEVLVSDHFPAAVRVHVVHMEPDQIEWHKTDRADDAGERAQERSELELRLAAGAGLAVPVGPRLDQWLRRDLPLYGAERSPHRMDPGFDLLDGAPAAAEPDGLRAVRSVPEGVPQILVMGRMEDAPVKGLDIAGRAVGRAVRLATGRPRWELLVRGAARGESERLRHDVMGWIGHSAVDVTVHPFDPNAARIGRDLSRASLVLLPSRADGFGLVGLEAVAVGAPTLVSERSGLGMLLRELLGDRADPYVLPVTTEDGGEATELWAHRIAAELGDREASFARAAELRALLARRRTWAAAAALLLAAVRRVGGGVGADVEGDAGNESSVEAGVGAAAS</sequence>
<evidence type="ECO:0000313" key="4">
    <source>
        <dbReference type="EMBL" id="MBR7837107.1"/>
    </source>
</evidence>
<keyword evidence="5" id="KW-1185">Reference proteome</keyword>
<dbReference type="Gene3D" id="3.40.50.2000">
    <property type="entry name" value="Glycogen Phosphorylase B"/>
    <property type="match status" value="2"/>
</dbReference>
<dbReference type="Proteomes" id="UP000675781">
    <property type="component" value="Unassembled WGS sequence"/>
</dbReference>
<dbReference type="EMBL" id="JAGSOG010000181">
    <property type="protein sequence ID" value="MBR7837107.1"/>
    <property type="molecule type" value="Genomic_DNA"/>
</dbReference>
<feature type="compositionally biased region" description="Low complexity" evidence="1">
    <location>
        <begin position="780"/>
        <end position="796"/>
    </location>
</feature>
<dbReference type="InterPro" id="IPR046923">
    <property type="entry name" value="CATRA-C"/>
</dbReference>
<feature type="region of interest" description="Disordered" evidence="1">
    <location>
        <begin position="48"/>
        <end position="71"/>
    </location>
</feature>
<dbReference type="CDD" id="cd03801">
    <property type="entry name" value="GT4_PimA-like"/>
    <property type="match status" value="1"/>
</dbReference>
<evidence type="ECO:0000259" key="2">
    <source>
        <dbReference type="Pfam" id="PF20269"/>
    </source>
</evidence>
<reference evidence="4" key="1">
    <citation type="submission" date="2021-04" db="EMBL/GenBank/DDBJ databases">
        <title>Genome based classification of Actinospica acidithermotolerans sp. nov., an actinobacterium isolated from an Indonesian hot spring.</title>
        <authorList>
            <person name="Kusuma A.B."/>
            <person name="Putra K.E."/>
            <person name="Nafisah S."/>
            <person name="Loh J."/>
            <person name="Nouioui I."/>
            <person name="Goodfellow M."/>
        </authorList>
    </citation>
    <scope>NUCLEOTIDE SEQUENCE</scope>
    <source>
        <strain evidence="4">CSCA 57</strain>
    </source>
</reference>
<dbReference type="InterPro" id="IPR046922">
    <property type="entry name" value="CATRA-N"/>
</dbReference>
<dbReference type="NCBIfam" id="NF038357">
    <property type="entry name" value="BN6_48550_fam"/>
    <property type="match status" value="1"/>
</dbReference>
<name>A0A941ES91_9ACTN</name>
<feature type="domain" description="CASPASE and TPR Repeat-Associated C-terminal" evidence="3">
    <location>
        <begin position="257"/>
        <end position="320"/>
    </location>
</feature>
<dbReference type="Pfam" id="PF20270">
    <property type="entry name" value="CATRA-C"/>
    <property type="match status" value="1"/>
</dbReference>
<protein>
    <submittedName>
        <fullName evidence="4">Glycosyltransferase family 4 protein</fullName>
    </submittedName>
</protein>
<dbReference type="RefSeq" id="WP_212531576.1">
    <property type="nucleotide sequence ID" value="NZ_JAGSOG010000181.1"/>
</dbReference>
<feature type="region of interest" description="Disordered" evidence="1">
    <location>
        <begin position="777"/>
        <end position="796"/>
    </location>
</feature>
<dbReference type="Pfam" id="PF20706">
    <property type="entry name" value="GT4-conflict"/>
    <property type="match status" value="1"/>
</dbReference>
<dbReference type="Pfam" id="PF20269">
    <property type="entry name" value="CATRA-N"/>
    <property type="match status" value="1"/>
</dbReference>
<accession>A0A941ES91</accession>
<gene>
    <name evidence="4" type="ORF">KDL01_27770</name>
</gene>
<evidence type="ECO:0000256" key="1">
    <source>
        <dbReference type="SAM" id="MobiDB-lite"/>
    </source>
</evidence>
<evidence type="ECO:0000259" key="3">
    <source>
        <dbReference type="Pfam" id="PF20270"/>
    </source>
</evidence>
<organism evidence="4 5">
    <name type="scientific">Actinospica durhamensis</name>
    <dbReference type="NCBI Taxonomy" id="1508375"/>
    <lineage>
        <taxon>Bacteria</taxon>
        <taxon>Bacillati</taxon>
        <taxon>Actinomycetota</taxon>
        <taxon>Actinomycetes</taxon>
        <taxon>Catenulisporales</taxon>
        <taxon>Actinospicaceae</taxon>
        <taxon>Actinospica</taxon>
    </lineage>
</organism>